<organism evidence="7 8">
    <name type="scientific">Christiangramia echinicola</name>
    <dbReference type="NCBI Taxonomy" id="279359"/>
    <lineage>
        <taxon>Bacteria</taxon>
        <taxon>Pseudomonadati</taxon>
        <taxon>Bacteroidota</taxon>
        <taxon>Flavobacteriia</taxon>
        <taxon>Flavobacteriales</taxon>
        <taxon>Flavobacteriaceae</taxon>
        <taxon>Christiangramia</taxon>
    </lineage>
</organism>
<dbReference type="STRING" id="1250231.SAMN04488552_1110"/>
<dbReference type="InterPro" id="IPR036264">
    <property type="entry name" value="Bact_exopeptidase_dim_dom"/>
</dbReference>
<accession>A0A1H1M191</accession>
<protein>
    <submittedName>
        <fullName evidence="7">Glutamate carboxypeptidase</fullName>
    </submittedName>
</protein>
<comment type="cofactor">
    <cofactor evidence="1">
        <name>Zn(2+)</name>
        <dbReference type="ChEBI" id="CHEBI:29105"/>
    </cofactor>
</comment>
<dbReference type="Pfam" id="PF07687">
    <property type="entry name" value="M20_dimer"/>
    <property type="match status" value="1"/>
</dbReference>
<keyword evidence="4" id="KW-0862">Zinc</keyword>
<dbReference type="Pfam" id="PF01546">
    <property type="entry name" value="Peptidase_M20"/>
    <property type="match status" value="1"/>
</dbReference>
<proteinExistence type="predicted"/>
<dbReference type="PANTHER" id="PTHR43808:SF32">
    <property type="entry name" value="ARGE_DAPE-RELATED DEACYLASE"/>
    <property type="match status" value="1"/>
</dbReference>
<dbReference type="Gene3D" id="3.30.70.360">
    <property type="match status" value="1"/>
</dbReference>
<dbReference type="InterPro" id="IPR001261">
    <property type="entry name" value="ArgE/DapE_CS"/>
</dbReference>
<dbReference type="EMBL" id="LT629745">
    <property type="protein sequence ID" value="SDR80584.1"/>
    <property type="molecule type" value="Genomic_DNA"/>
</dbReference>
<name>A0A1H1M191_9FLAO</name>
<evidence type="ECO:0000256" key="1">
    <source>
        <dbReference type="ARBA" id="ARBA00001947"/>
    </source>
</evidence>
<feature type="transmembrane region" description="Helical" evidence="5">
    <location>
        <begin position="7"/>
        <end position="24"/>
    </location>
</feature>
<dbReference type="SUPFAM" id="SSF55031">
    <property type="entry name" value="Bacterial exopeptidase dimerisation domain"/>
    <property type="match status" value="1"/>
</dbReference>
<evidence type="ECO:0000313" key="7">
    <source>
        <dbReference type="EMBL" id="SDR80584.1"/>
    </source>
</evidence>
<dbReference type="PROSITE" id="PS00758">
    <property type="entry name" value="ARGE_DAPE_CPG2_1"/>
    <property type="match status" value="1"/>
</dbReference>
<gene>
    <name evidence="7" type="ORF">SAMN04488552_1110</name>
</gene>
<keyword evidence="5" id="KW-1133">Transmembrane helix</keyword>
<keyword evidence="5" id="KW-0472">Membrane</keyword>
<dbReference type="Proteomes" id="UP000198858">
    <property type="component" value="Chromosome I"/>
</dbReference>
<dbReference type="Gene3D" id="3.40.630.10">
    <property type="entry name" value="Zn peptidases"/>
    <property type="match status" value="1"/>
</dbReference>
<dbReference type="InterPro" id="IPR002933">
    <property type="entry name" value="Peptidase_M20"/>
</dbReference>
<dbReference type="GO" id="GO:0046872">
    <property type="term" value="F:metal ion binding"/>
    <property type="evidence" value="ECO:0007669"/>
    <property type="project" value="UniProtKB-KW"/>
</dbReference>
<dbReference type="AlphaFoldDB" id="A0A1H1M191"/>
<evidence type="ECO:0000256" key="3">
    <source>
        <dbReference type="ARBA" id="ARBA00022801"/>
    </source>
</evidence>
<feature type="domain" description="Peptidase M20 dimerisation" evidence="6">
    <location>
        <begin position="213"/>
        <end position="332"/>
    </location>
</feature>
<keyword evidence="5" id="KW-0812">Transmembrane</keyword>
<keyword evidence="8" id="KW-1185">Reference proteome</keyword>
<dbReference type="InterPro" id="IPR011650">
    <property type="entry name" value="Peptidase_M20_dimer"/>
</dbReference>
<dbReference type="PANTHER" id="PTHR43808">
    <property type="entry name" value="ACETYLORNITHINE DEACETYLASE"/>
    <property type="match status" value="1"/>
</dbReference>
<keyword evidence="2" id="KW-0479">Metal-binding</keyword>
<evidence type="ECO:0000256" key="4">
    <source>
        <dbReference type="ARBA" id="ARBA00022833"/>
    </source>
</evidence>
<evidence type="ECO:0000259" key="6">
    <source>
        <dbReference type="Pfam" id="PF07687"/>
    </source>
</evidence>
<keyword evidence="3" id="KW-0378">Hydrolase</keyword>
<dbReference type="RefSeq" id="WP_089661615.1">
    <property type="nucleotide sequence ID" value="NZ_LT629745.1"/>
</dbReference>
<keyword evidence="7" id="KW-0121">Carboxypeptidase</keyword>
<evidence type="ECO:0000256" key="2">
    <source>
        <dbReference type="ARBA" id="ARBA00022723"/>
    </source>
</evidence>
<evidence type="ECO:0000313" key="8">
    <source>
        <dbReference type="Proteomes" id="UP000198858"/>
    </source>
</evidence>
<keyword evidence="7" id="KW-0645">Protease</keyword>
<reference evidence="7 8" key="1">
    <citation type="submission" date="2016-10" db="EMBL/GenBank/DDBJ databases">
        <authorList>
            <person name="Varghese N."/>
            <person name="Submissions S."/>
        </authorList>
    </citation>
    <scope>NUCLEOTIDE SEQUENCE [LARGE SCALE GENOMIC DNA]</scope>
    <source>
        <strain evidence="7 8">Mar_2010_102</strain>
    </source>
</reference>
<dbReference type="GO" id="GO:0004180">
    <property type="term" value="F:carboxypeptidase activity"/>
    <property type="evidence" value="ECO:0007669"/>
    <property type="project" value="UniProtKB-KW"/>
</dbReference>
<sequence length="440" mass="47563">MKHLIKYIVLIVTFIIPFLSVGQLDKKEKKIVQSVDQHEKEALELLEKAVNINSGTMNFEGVQEVGRLFKSELDKLGFETRLTSGEAYGRAGHLVATHKGKPGLKLLLIGHLDTVFELDSPFQNSSMENDSVMKAPGVADMKGGDVIIILAMQALKDAGVLENISVEIVMTGDEEKSGAPIELSKKDLVDAAKRADIALGFENGDGNPETIVVARRGSAGWKLEVTGNAAHSSQVFSEKVGVGAIYETSRILNEFYTELSKEENLTFNPGFILGGTSVDLKEDGTGGSALGKTNVVAQSAISKGDIRAVSPDQLERAKQTMLKIVSENYPETEAKLSFDEGGYPPLARTEGNNQLLKYYDKISQDLGFGEVYPVNPRNAGAADISFTAGHVEMAVDGLGLSGADDHTINETGNINMVGVQAKRAAILMYRLSKIENFRKK</sequence>
<dbReference type="SUPFAM" id="SSF53187">
    <property type="entry name" value="Zn-dependent exopeptidases"/>
    <property type="match status" value="1"/>
</dbReference>
<evidence type="ECO:0000256" key="5">
    <source>
        <dbReference type="SAM" id="Phobius"/>
    </source>
</evidence>
<dbReference type="InterPro" id="IPR050072">
    <property type="entry name" value="Peptidase_M20A"/>
</dbReference>